<gene>
    <name evidence="1" type="ORF">K432DRAFT_377934</name>
</gene>
<proteinExistence type="predicted"/>
<sequence length="105" mass="11304">MTPAIDVPGTPSCLNCWYTFKTCLQNCNSVPSCLNTCNCQMCSNWNCHDECGFGSCKGCHMKDSPAAIRGHDDPVNTETSIAAIETLRPVTKLAGPPTCTDCQIN</sequence>
<evidence type="ECO:0000313" key="1">
    <source>
        <dbReference type="EMBL" id="OCK85095.1"/>
    </source>
</evidence>
<dbReference type="EMBL" id="KV744824">
    <property type="protein sequence ID" value="OCK85095.1"/>
    <property type="molecule type" value="Genomic_DNA"/>
</dbReference>
<name>A0A8E2EJS1_9PEZI</name>
<protein>
    <submittedName>
        <fullName evidence="1">Uncharacterized protein</fullName>
    </submittedName>
</protein>
<dbReference type="Proteomes" id="UP000250266">
    <property type="component" value="Unassembled WGS sequence"/>
</dbReference>
<reference evidence="1 2" key="1">
    <citation type="journal article" date="2016" name="Nat. Commun.">
        <title>Ectomycorrhizal ecology is imprinted in the genome of the dominant symbiotic fungus Cenococcum geophilum.</title>
        <authorList>
            <consortium name="DOE Joint Genome Institute"/>
            <person name="Peter M."/>
            <person name="Kohler A."/>
            <person name="Ohm R.A."/>
            <person name="Kuo A."/>
            <person name="Krutzmann J."/>
            <person name="Morin E."/>
            <person name="Arend M."/>
            <person name="Barry K.W."/>
            <person name="Binder M."/>
            <person name="Choi C."/>
            <person name="Clum A."/>
            <person name="Copeland A."/>
            <person name="Grisel N."/>
            <person name="Haridas S."/>
            <person name="Kipfer T."/>
            <person name="LaButti K."/>
            <person name="Lindquist E."/>
            <person name="Lipzen A."/>
            <person name="Maire R."/>
            <person name="Meier B."/>
            <person name="Mihaltcheva S."/>
            <person name="Molinier V."/>
            <person name="Murat C."/>
            <person name="Poggeler S."/>
            <person name="Quandt C.A."/>
            <person name="Sperisen C."/>
            <person name="Tritt A."/>
            <person name="Tisserant E."/>
            <person name="Crous P.W."/>
            <person name="Henrissat B."/>
            <person name="Nehls U."/>
            <person name="Egli S."/>
            <person name="Spatafora J.W."/>
            <person name="Grigoriev I.V."/>
            <person name="Martin F.M."/>
        </authorList>
    </citation>
    <scope>NUCLEOTIDE SEQUENCE [LARGE SCALE GENOMIC DNA]</scope>
    <source>
        <strain evidence="1 2">CBS 459.81</strain>
    </source>
</reference>
<evidence type="ECO:0000313" key="2">
    <source>
        <dbReference type="Proteomes" id="UP000250266"/>
    </source>
</evidence>
<dbReference type="AlphaFoldDB" id="A0A8E2EJS1"/>
<accession>A0A8E2EJS1</accession>
<keyword evidence="2" id="KW-1185">Reference proteome</keyword>
<organism evidence="1 2">
    <name type="scientific">Lepidopterella palustris CBS 459.81</name>
    <dbReference type="NCBI Taxonomy" id="1314670"/>
    <lineage>
        <taxon>Eukaryota</taxon>
        <taxon>Fungi</taxon>
        <taxon>Dikarya</taxon>
        <taxon>Ascomycota</taxon>
        <taxon>Pezizomycotina</taxon>
        <taxon>Dothideomycetes</taxon>
        <taxon>Pleosporomycetidae</taxon>
        <taxon>Mytilinidiales</taxon>
        <taxon>Argynnaceae</taxon>
        <taxon>Lepidopterella</taxon>
    </lineage>
</organism>